<keyword evidence="3" id="KW-0378">Hydrolase</keyword>
<evidence type="ECO:0000313" key="9">
    <source>
        <dbReference type="Proteomes" id="UP000019402"/>
    </source>
</evidence>
<comment type="caution">
    <text evidence="8">The sequence shown here is derived from an EMBL/GenBank/DDBJ whole genome shotgun (WGS) entry which is preliminary data.</text>
</comment>
<dbReference type="STRING" id="869213.GCA_000517085_02501"/>
<keyword evidence="9" id="KW-1185">Reference proteome</keyword>
<gene>
    <name evidence="8" type="ORF">JCM21142_41826</name>
</gene>
<organism evidence="8 9">
    <name type="scientific">Saccharicrinis fermentans DSM 9555 = JCM 21142</name>
    <dbReference type="NCBI Taxonomy" id="869213"/>
    <lineage>
        <taxon>Bacteria</taxon>
        <taxon>Pseudomonadati</taxon>
        <taxon>Bacteroidota</taxon>
        <taxon>Bacteroidia</taxon>
        <taxon>Marinilabiliales</taxon>
        <taxon>Marinilabiliaceae</taxon>
        <taxon>Saccharicrinis</taxon>
    </lineage>
</organism>
<dbReference type="eggNOG" id="COG0612">
    <property type="taxonomic scope" value="Bacteria"/>
</dbReference>
<dbReference type="GO" id="GO:0006508">
    <property type="term" value="P:proteolysis"/>
    <property type="evidence" value="ECO:0007669"/>
    <property type="project" value="UniProtKB-KW"/>
</dbReference>
<keyword evidence="5" id="KW-0482">Metalloprotease</keyword>
<dbReference type="PANTHER" id="PTHR43690:SF17">
    <property type="entry name" value="PROTEIN YHJJ"/>
    <property type="match status" value="1"/>
</dbReference>
<dbReference type="SUPFAM" id="SSF63411">
    <property type="entry name" value="LuxS/MPP-like metallohydrolase"/>
    <property type="match status" value="2"/>
</dbReference>
<reference evidence="8 9" key="1">
    <citation type="journal article" date="2014" name="Genome Announc.">
        <title>Draft Genome Sequence of Cytophaga fermentans JCM 21142T, a Facultative Anaerobe Isolated from Marine Mud.</title>
        <authorList>
            <person name="Starns D."/>
            <person name="Oshima K."/>
            <person name="Suda W."/>
            <person name="Iino T."/>
            <person name="Yuki M."/>
            <person name="Inoue J."/>
            <person name="Kitamura K."/>
            <person name="Iida T."/>
            <person name="Darby A."/>
            <person name="Hattori M."/>
            <person name="Ohkuma M."/>
        </authorList>
    </citation>
    <scope>NUCLEOTIDE SEQUENCE [LARGE SCALE GENOMIC DNA]</scope>
    <source>
        <strain evidence="8 9">JCM 21142</strain>
    </source>
</reference>
<dbReference type="Pfam" id="PF00675">
    <property type="entry name" value="Peptidase_M16"/>
    <property type="match status" value="1"/>
</dbReference>
<proteinExistence type="inferred from homology"/>
<evidence type="ECO:0000259" key="7">
    <source>
        <dbReference type="Pfam" id="PF05193"/>
    </source>
</evidence>
<dbReference type="InterPro" id="IPR050626">
    <property type="entry name" value="Peptidase_M16"/>
</dbReference>
<dbReference type="Pfam" id="PF05193">
    <property type="entry name" value="Peptidase_M16_C"/>
    <property type="match status" value="1"/>
</dbReference>
<dbReference type="RefSeq" id="WP_027472097.1">
    <property type="nucleotide sequence ID" value="NZ_BAMD01000018.1"/>
</dbReference>
<dbReference type="Proteomes" id="UP000019402">
    <property type="component" value="Unassembled WGS sequence"/>
</dbReference>
<dbReference type="OrthoDB" id="9811314at2"/>
<evidence type="ECO:0000256" key="5">
    <source>
        <dbReference type="ARBA" id="ARBA00023049"/>
    </source>
</evidence>
<dbReference type="InterPro" id="IPR007863">
    <property type="entry name" value="Peptidase_M16_C"/>
</dbReference>
<name>W7Y4Y1_9BACT</name>
<dbReference type="GO" id="GO:0046872">
    <property type="term" value="F:metal ion binding"/>
    <property type="evidence" value="ECO:0007669"/>
    <property type="project" value="InterPro"/>
</dbReference>
<dbReference type="EMBL" id="BAMD01000018">
    <property type="protein sequence ID" value="GAF03162.1"/>
    <property type="molecule type" value="Genomic_DNA"/>
</dbReference>
<feature type="domain" description="Peptidase M16 N-terminal" evidence="6">
    <location>
        <begin position="16"/>
        <end position="129"/>
    </location>
</feature>
<evidence type="ECO:0000256" key="1">
    <source>
        <dbReference type="ARBA" id="ARBA00007261"/>
    </source>
</evidence>
<dbReference type="InterPro" id="IPR011249">
    <property type="entry name" value="Metalloenz_LuxS/M16"/>
</dbReference>
<dbReference type="PANTHER" id="PTHR43690">
    <property type="entry name" value="NARDILYSIN"/>
    <property type="match status" value="1"/>
</dbReference>
<evidence type="ECO:0000256" key="2">
    <source>
        <dbReference type="ARBA" id="ARBA00022670"/>
    </source>
</evidence>
<dbReference type="GO" id="GO:0008237">
    <property type="term" value="F:metallopeptidase activity"/>
    <property type="evidence" value="ECO:0007669"/>
    <property type="project" value="UniProtKB-KW"/>
</dbReference>
<evidence type="ECO:0000256" key="4">
    <source>
        <dbReference type="ARBA" id="ARBA00022833"/>
    </source>
</evidence>
<dbReference type="Gene3D" id="3.30.830.10">
    <property type="entry name" value="Metalloenzyme, LuxS/M16 peptidase-like"/>
    <property type="match status" value="2"/>
</dbReference>
<dbReference type="AlphaFoldDB" id="W7Y4Y1"/>
<keyword evidence="2 8" id="KW-0645">Protease</keyword>
<keyword evidence="4" id="KW-0862">Zinc</keyword>
<evidence type="ECO:0000256" key="3">
    <source>
        <dbReference type="ARBA" id="ARBA00022801"/>
    </source>
</evidence>
<accession>W7Y4Y1</accession>
<evidence type="ECO:0000259" key="6">
    <source>
        <dbReference type="Pfam" id="PF00675"/>
    </source>
</evidence>
<feature type="domain" description="Peptidase M16 C-terminal" evidence="7">
    <location>
        <begin position="168"/>
        <end position="344"/>
    </location>
</feature>
<protein>
    <submittedName>
        <fullName evidence="8">Protease3</fullName>
    </submittedName>
</protein>
<comment type="similarity">
    <text evidence="1">Belongs to the peptidase M16 family.</text>
</comment>
<dbReference type="InterPro" id="IPR011765">
    <property type="entry name" value="Pept_M16_N"/>
</dbReference>
<sequence>MIEIQKYRLDNGLRLVVHQDKTTPLAAINVLYNVGAKDEDASRTGFAHLFEHLMFGGSKNIPSYDNPLQNAGGDNNAWTSNDLTNYYLTLPASNLETGLWLESDRMLELDFSQESLDVQKKVVIEEFKQRYLNQPYGNIPLLLRPLAYKVHPYRWPTIGADIKHIEDASLEEVKAFFYDHYAPNNAVIAVTGNVEPEDVYTKVKKWFGNIPKRNVVERNLPVEPEQTQMRELTVEEDVPSDVLQLAFHMCARTDEEYYASDLLSDILSSGTSARIFQRLVKEKKLFTDLHAYISGDIEKGLFSFSGNVSDDVNIYEAEKAVWEEIDVIKNTLVSHYELQKVKNKVESSMMFSEINFLNKAMNLAQFELIGKAEDLNDEVRKYNEVTAEEIQRCAQTIFRVNNCSKLYYLSKDKKEKGC</sequence>
<evidence type="ECO:0000313" key="8">
    <source>
        <dbReference type="EMBL" id="GAF03162.1"/>
    </source>
</evidence>